<proteinExistence type="predicted"/>
<feature type="transmembrane region" description="Helical" evidence="2">
    <location>
        <begin position="103"/>
        <end position="126"/>
    </location>
</feature>
<dbReference type="Proteomes" id="UP000283509">
    <property type="component" value="Unassembled WGS sequence"/>
</dbReference>
<dbReference type="OrthoDB" id="2384430at2759"/>
<dbReference type="InterPro" id="IPR052748">
    <property type="entry name" value="ISR_Activator"/>
</dbReference>
<dbReference type="Gene3D" id="1.25.40.10">
    <property type="entry name" value="Tetratricopeptide repeat domain"/>
    <property type="match status" value="1"/>
</dbReference>
<dbReference type="AlphaFoldDB" id="A0A423SFC7"/>
<feature type="region of interest" description="Disordered" evidence="1">
    <location>
        <begin position="207"/>
        <end position="241"/>
    </location>
</feature>
<name>A0A423SFC7_PENVA</name>
<dbReference type="PANTHER" id="PTHR45011:SF1">
    <property type="entry name" value="DAP3-BINDING CELL DEATH ENHANCER 1"/>
    <property type="match status" value="1"/>
</dbReference>
<dbReference type="Pfam" id="PF08238">
    <property type="entry name" value="Sel1"/>
    <property type="match status" value="2"/>
</dbReference>
<gene>
    <name evidence="3" type="ORF">C7M84_019264</name>
</gene>
<feature type="compositionally biased region" description="Low complexity" evidence="1">
    <location>
        <begin position="404"/>
        <end position="415"/>
    </location>
</feature>
<evidence type="ECO:0000256" key="1">
    <source>
        <dbReference type="SAM" id="MobiDB-lite"/>
    </source>
</evidence>
<keyword evidence="4" id="KW-1185">Reference proteome</keyword>
<dbReference type="PANTHER" id="PTHR45011">
    <property type="entry name" value="DAP3-BINDING CELL DEATH ENHANCER 1"/>
    <property type="match status" value="1"/>
</dbReference>
<dbReference type="SUPFAM" id="SSF81901">
    <property type="entry name" value="HCP-like"/>
    <property type="match status" value="1"/>
</dbReference>
<evidence type="ECO:0008006" key="5">
    <source>
        <dbReference type="Google" id="ProtNLM"/>
    </source>
</evidence>
<organism evidence="3 4">
    <name type="scientific">Penaeus vannamei</name>
    <name type="common">Whiteleg shrimp</name>
    <name type="synonym">Litopenaeus vannamei</name>
    <dbReference type="NCBI Taxonomy" id="6689"/>
    <lineage>
        <taxon>Eukaryota</taxon>
        <taxon>Metazoa</taxon>
        <taxon>Ecdysozoa</taxon>
        <taxon>Arthropoda</taxon>
        <taxon>Crustacea</taxon>
        <taxon>Multicrustacea</taxon>
        <taxon>Malacostraca</taxon>
        <taxon>Eumalacostraca</taxon>
        <taxon>Eucarida</taxon>
        <taxon>Decapoda</taxon>
        <taxon>Dendrobranchiata</taxon>
        <taxon>Penaeoidea</taxon>
        <taxon>Penaeidae</taxon>
        <taxon>Penaeus</taxon>
    </lineage>
</organism>
<dbReference type="InterPro" id="IPR011990">
    <property type="entry name" value="TPR-like_helical_dom_sf"/>
</dbReference>
<dbReference type="EMBL" id="QCYY01003531">
    <property type="protein sequence ID" value="ROT62873.1"/>
    <property type="molecule type" value="Genomic_DNA"/>
</dbReference>
<accession>A0A423SFC7</accession>
<evidence type="ECO:0000256" key="2">
    <source>
        <dbReference type="SAM" id="Phobius"/>
    </source>
</evidence>
<reference evidence="3 4" key="2">
    <citation type="submission" date="2019-01" db="EMBL/GenBank/DDBJ databases">
        <title>The decoding of complex shrimp genome reveals the adaptation for benthos swimmer, frequently molting mechanism and breeding impact on genome.</title>
        <authorList>
            <person name="Sun Y."/>
            <person name="Gao Y."/>
            <person name="Yu Y."/>
        </authorList>
    </citation>
    <scope>NUCLEOTIDE SEQUENCE [LARGE SCALE GENOMIC DNA]</scope>
    <source>
        <tissue evidence="3">Muscle</tissue>
    </source>
</reference>
<dbReference type="STRING" id="6689.A0A423SFC7"/>
<feature type="region of interest" description="Disordered" evidence="1">
    <location>
        <begin position="379"/>
        <end position="415"/>
    </location>
</feature>
<dbReference type="InterPro" id="IPR006597">
    <property type="entry name" value="Sel1-like"/>
</dbReference>
<evidence type="ECO:0000313" key="3">
    <source>
        <dbReference type="EMBL" id="ROT62873.1"/>
    </source>
</evidence>
<evidence type="ECO:0000313" key="4">
    <source>
        <dbReference type="Proteomes" id="UP000283509"/>
    </source>
</evidence>
<feature type="compositionally biased region" description="Polar residues" evidence="1">
    <location>
        <begin position="207"/>
        <end position="231"/>
    </location>
</feature>
<keyword evidence="2" id="KW-0472">Membrane</keyword>
<dbReference type="SMART" id="SM00671">
    <property type="entry name" value="SEL1"/>
    <property type="match status" value="2"/>
</dbReference>
<reference evidence="3 4" key="1">
    <citation type="submission" date="2018-04" db="EMBL/GenBank/DDBJ databases">
        <authorList>
            <person name="Zhang X."/>
            <person name="Yuan J."/>
            <person name="Li F."/>
            <person name="Xiang J."/>
        </authorList>
    </citation>
    <scope>NUCLEOTIDE SEQUENCE [LARGE SCALE GENOMIC DNA]</scope>
    <source>
        <tissue evidence="3">Muscle</tissue>
    </source>
</reference>
<sequence length="445" mass="49999">MGSGRKRRRRVLDRSVPLIVVLKRVQMTNPESGLIFSANFCPQDVPATHLKRLNILTTEEMMRQSTIDAEKRDHGDWVFCNVDFKEKQSKWGRSCRWKSRERFLWTHSILQGLGWGSVVALTYSLYQGWGDLQHLEETKTLSSVDVLHKPDPVEAESKVYIEEHAFDAQESITGSDASYKLENELPIEEPVKVFDVKEVGRKSYYEDSNVTQDNFSNDSGHSSGTNRPSIQQEKEQDNNEDFDDDLKKILDEGIQDIRILQGELRSAIEEDFARSNESSSPGAALVYFQVGTMLGDPDSTFNLALCHHFGRGVKQDMKKARNLYEAASRKGHGGATFNLAILVSQGQGGSANLPRARRLLALAAERGVEEARIALQQIDEEEESENDVYKEGGLSRTQSEPTLSSAPSSNWSSSYSTTDLDILEDSLGFVSMEINARTRPVFHLT</sequence>
<comment type="caution">
    <text evidence="3">The sequence shown here is derived from an EMBL/GenBank/DDBJ whole genome shotgun (WGS) entry which is preliminary data.</text>
</comment>
<keyword evidence="2" id="KW-1133">Transmembrane helix</keyword>
<keyword evidence="2" id="KW-0812">Transmembrane</keyword>
<protein>
    <recommendedName>
        <fullName evidence="5">Death ligand signal enhancer</fullName>
    </recommendedName>
</protein>